<dbReference type="EMBL" id="FUXB01000006">
    <property type="protein sequence ID" value="SJZ82333.1"/>
    <property type="molecule type" value="Genomic_DNA"/>
</dbReference>
<dbReference type="STRING" id="1123491.SAMN02745782_01452"/>
<reference evidence="3" key="1">
    <citation type="submission" date="2017-02" db="EMBL/GenBank/DDBJ databases">
        <authorList>
            <person name="Varghese N."/>
            <person name="Submissions S."/>
        </authorList>
    </citation>
    <scope>NUCLEOTIDE SEQUENCE [LARGE SCALE GENOMIC DNA]</scope>
    <source>
        <strain evidence="3">DSM 19608</strain>
    </source>
</reference>
<dbReference type="GeneID" id="70581700"/>
<name>A0A1T4NT01_VIBCI</name>
<dbReference type="Proteomes" id="UP000190834">
    <property type="component" value="Unassembled WGS sequence"/>
</dbReference>
<keyword evidence="1" id="KW-0732">Signal</keyword>
<keyword evidence="3" id="KW-1185">Reference proteome</keyword>
<evidence type="ECO:0000313" key="3">
    <source>
        <dbReference type="Proteomes" id="UP000190834"/>
    </source>
</evidence>
<evidence type="ECO:0008006" key="4">
    <source>
        <dbReference type="Google" id="ProtNLM"/>
    </source>
</evidence>
<dbReference type="RefSeq" id="WP_078925851.1">
    <property type="nucleotide sequence ID" value="NZ_FUXB01000006.1"/>
</dbReference>
<dbReference type="AlphaFoldDB" id="A0A1T4NT01"/>
<gene>
    <name evidence="2" type="ORF">SAMN02745782_01452</name>
</gene>
<sequence>MKSICRALISFFIMGYAEAAEISGTSVSVAFEAMYISPSCTLIMPHTVDLGIFPKGITEDIPNLFDIEIDCQNSGNFGSYRTWLVASSIASSVDSTQIPLTSGSTLSLFLTEPNGGKNPIIFDGTTKFCINNHPTQENMKCSVSPKIDIPNNAGSGFFSSSIIITMGYD</sequence>
<protein>
    <recommendedName>
        <fullName evidence="4">Pilin (Type 1 fimbria component protein)</fullName>
    </recommendedName>
</protein>
<organism evidence="2 3">
    <name type="scientific">Vibrio cincinnatiensis DSM 19608</name>
    <dbReference type="NCBI Taxonomy" id="1123491"/>
    <lineage>
        <taxon>Bacteria</taxon>
        <taxon>Pseudomonadati</taxon>
        <taxon>Pseudomonadota</taxon>
        <taxon>Gammaproteobacteria</taxon>
        <taxon>Vibrionales</taxon>
        <taxon>Vibrionaceae</taxon>
        <taxon>Vibrio</taxon>
    </lineage>
</organism>
<evidence type="ECO:0000313" key="2">
    <source>
        <dbReference type="EMBL" id="SJZ82333.1"/>
    </source>
</evidence>
<evidence type="ECO:0000256" key="1">
    <source>
        <dbReference type="SAM" id="SignalP"/>
    </source>
</evidence>
<proteinExistence type="predicted"/>
<feature type="chain" id="PRO_5013273076" description="Pilin (Type 1 fimbria component protein)" evidence="1">
    <location>
        <begin position="20"/>
        <end position="169"/>
    </location>
</feature>
<accession>A0A1T4NT01</accession>
<feature type="signal peptide" evidence="1">
    <location>
        <begin position="1"/>
        <end position="19"/>
    </location>
</feature>